<evidence type="ECO:0008006" key="5">
    <source>
        <dbReference type="Google" id="ProtNLM"/>
    </source>
</evidence>
<gene>
    <name evidence="3" type="ORF">CA984_03710</name>
</gene>
<keyword evidence="2" id="KW-0812">Transmembrane</keyword>
<evidence type="ECO:0000313" key="4">
    <source>
        <dbReference type="Proteomes" id="UP000194761"/>
    </source>
</evidence>
<reference evidence="3 4" key="1">
    <citation type="submission" date="2017-05" db="EMBL/GenBank/DDBJ databases">
        <title>Biotechnological potential of actinobacteria isolated from South African environments.</title>
        <authorList>
            <person name="Le Roes-Hill M."/>
            <person name="Prins A."/>
            <person name="Durrell K.A."/>
        </authorList>
    </citation>
    <scope>NUCLEOTIDE SEQUENCE [LARGE SCALE GENOMIC DNA]</scope>
    <source>
        <strain evidence="3">M26</strain>
    </source>
</reference>
<evidence type="ECO:0000256" key="1">
    <source>
        <dbReference type="SAM" id="MobiDB-lite"/>
    </source>
</evidence>
<evidence type="ECO:0000256" key="2">
    <source>
        <dbReference type="SAM" id="Phobius"/>
    </source>
</evidence>
<keyword evidence="2" id="KW-0472">Membrane</keyword>
<feature type="transmembrane region" description="Helical" evidence="2">
    <location>
        <begin position="41"/>
        <end position="61"/>
    </location>
</feature>
<protein>
    <recommendedName>
        <fullName evidence="5">DUF732 domain-containing protein</fullName>
    </recommendedName>
</protein>
<proteinExistence type="predicted"/>
<feature type="region of interest" description="Disordered" evidence="1">
    <location>
        <begin position="1"/>
        <end position="40"/>
    </location>
</feature>
<organism evidence="3 4">
    <name type="scientific">Streptosporangium minutum</name>
    <dbReference type="NCBI Taxonomy" id="569862"/>
    <lineage>
        <taxon>Bacteria</taxon>
        <taxon>Bacillati</taxon>
        <taxon>Actinomycetota</taxon>
        <taxon>Actinomycetes</taxon>
        <taxon>Streptosporangiales</taxon>
        <taxon>Streptosporangiaceae</taxon>
        <taxon>Streptosporangium</taxon>
    </lineage>
</organism>
<sequence length="169" mass="18043">MHPPQQPQQGPYGQPTQQYTQPGPPPGWQQPPPPPKKGGKGAAIAIVIGLIVVLAALGGLLKLVDGGGEVKVTGGDEQAVATPAAVSKIPKPDAQQTEDLLYGLRQIDRELDRARSIDRARNSCSDLLNGEDRNDVIKRTQLRFDGVADIDTADARAIVKLIEDGGWCR</sequence>
<evidence type="ECO:0000313" key="3">
    <source>
        <dbReference type="EMBL" id="OUC99325.1"/>
    </source>
</evidence>
<dbReference type="AlphaFoldDB" id="A0A243RVY3"/>
<name>A0A243RVY3_9ACTN</name>
<keyword evidence="4" id="KW-1185">Reference proteome</keyword>
<keyword evidence="2" id="KW-1133">Transmembrane helix</keyword>
<comment type="caution">
    <text evidence="3">The sequence shown here is derived from an EMBL/GenBank/DDBJ whole genome shotgun (WGS) entry which is preliminary data.</text>
</comment>
<feature type="compositionally biased region" description="Low complexity" evidence="1">
    <location>
        <begin position="7"/>
        <end position="21"/>
    </location>
</feature>
<feature type="compositionally biased region" description="Pro residues" evidence="1">
    <location>
        <begin position="22"/>
        <end position="36"/>
    </location>
</feature>
<accession>A0A243RVY3</accession>
<dbReference type="EMBL" id="NGFP01000009">
    <property type="protein sequence ID" value="OUC99325.1"/>
    <property type="molecule type" value="Genomic_DNA"/>
</dbReference>
<dbReference type="RefSeq" id="WP_086568087.1">
    <property type="nucleotide sequence ID" value="NZ_NGFP01000009.1"/>
</dbReference>
<dbReference type="Proteomes" id="UP000194761">
    <property type="component" value="Unassembled WGS sequence"/>
</dbReference>